<dbReference type="InterPro" id="IPR051057">
    <property type="entry name" value="PI-PLC_domain"/>
</dbReference>
<evidence type="ECO:0000259" key="1">
    <source>
        <dbReference type="SMART" id="SM00148"/>
    </source>
</evidence>
<dbReference type="InterPro" id="IPR000909">
    <property type="entry name" value="PLipase_C_PInositol-sp_X_dom"/>
</dbReference>
<sequence length="304" mass="35480">MEPKYIQASTWMRDSLHIIGHKTLQELVLPGTHDSGAYSFTKQIMPGSVSGAVHKIIKIGSGLLTKSINKMEKTQMLTVYKQLKAGTRYLDLRAGYINDDWYIYHCHTGPKLQEVLQDVKKFLSKHECEFLIIEISHFRNGSPETYKKLQIIIEEELFEYFVYKETPLDTPLFTLISSSQRALVCVPKIHKISNFLWNNNFIKNTYPNKNNIKMIRKYNEDLVSMFPLEKKLLKVSWIFTPNFSDIKDHLIDTAVDVNEEMHRSFENMHARFRGHTKCANIIIVDNFAKSNIMKIIYKMNKILI</sequence>
<dbReference type="AlphaFoldDB" id="A0A1R2BSA5"/>
<keyword evidence="3" id="KW-1185">Reference proteome</keyword>
<dbReference type="PANTHER" id="PTHR13593">
    <property type="match status" value="1"/>
</dbReference>
<dbReference type="SMART" id="SM00148">
    <property type="entry name" value="PLCXc"/>
    <property type="match status" value="1"/>
</dbReference>
<dbReference type="Gene3D" id="3.20.20.190">
    <property type="entry name" value="Phosphatidylinositol (PI) phosphodiesterase"/>
    <property type="match status" value="1"/>
</dbReference>
<accession>A0A1R2BSA5</accession>
<dbReference type="SUPFAM" id="SSF51695">
    <property type="entry name" value="PLC-like phosphodiesterases"/>
    <property type="match status" value="1"/>
</dbReference>
<feature type="domain" description="Phosphatidylinositol-specific phospholipase C X" evidence="1">
    <location>
        <begin position="18"/>
        <end position="187"/>
    </location>
</feature>
<dbReference type="OrthoDB" id="433300at2759"/>
<organism evidence="2 3">
    <name type="scientific">Stentor coeruleus</name>
    <dbReference type="NCBI Taxonomy" id="5963"/>
    <lineage>
        <taxon>Eukaryota</taxon>
        <taxon>Sar</taxon>
        <taxon>Alveolata</taxon>
        <taxon>Ciliophora</taxon>
        <taxon>Postciliodesmatophora</taxon>
        <taxon>Heterotrichea</taxon>
        <taxon>Heterotrichida</taxon>
        <taxon>Stentoridae</taxon>
        <taxon>Stentor</taxon>
    </lineage>
</organism>
<dbReference type="PANTHER" id="PTHR13593:SF113">
    <property type="entry name" value="SI:DKEY-266F7.9"/>
    <property type="match status" value="1"/>
</dbReference>
<reference evidence="2 3" key="1">
    <citation type="submission" date="2016-11" db="EMBL/GenBank/DDBJ databases">
        <title>The macronuclear genome of Stentor coeruleus: a giant cell with tiny introns.</title>
        <authorList>
            <person name="Slabodnick M."/>
            <person name="Ruby J.G."/>
            <person name="Reiff S.B."/>
            <person name="Swart E.C."/>
            <person name="Gosai S."/>
            <person name="Prabakaran S."/>
            <person name="Witkowska E."/>
            <person name="Larue G.E."/>
            <person name="Fisher S."/>
            <person name="Freeman R.M."/>
            <person name="Gunawardena J."/>
            <person name="Chu W."/>
            <person name="Stover N.A."/>
            <person name="Gregory B.D."/>
            <person name="Nowacki M."/>
            <person name="Derisi J."/>
            <person name="Roy S.W."/>
            <person name="Marshall W.F."/>
            <person name="Sood P."/>
        </authorList>
    </citation>
    <scope>NUCLEOTIDE SEQUENCE [LARGE SCALE GENOMIC DNA]</scope>
    <source>
        <strain evidence="2">WM001</strain>
    </source>
</reference>
<dbReference type="GO" id="GO:0006629">
    <property type="term" value="P:lipid metabolic process"/>
    <property type="evidence" value="ECO:0007669"/>
    <property type="project" value="InterPro"/>
</dbReference>
<comment type="caution">
    <text evidence="2">The sequence shown here is derived from an EMBL/GenBank/DDBJ whole genome shotgun (WGS) entry which is preliminary data.</text>
</comment>
<name>A0A1R2BSA5_9CILI</name>
<proteinExistence type="predicted"/>
<dbReference type="Pfam" id="PF00388">
    <property type="entry name" value="PI-PLC-X"/>
    <property type="match status" value="1"/>
</dbReference>
<gene>
    <name evidence="2" type="ORF">SteCoe_20322</name>
</gene>
<dbReference type="Proteomes" id="UP000187209">
    <property type="component" value="Unassembled WGS sequence"/>
</dbReference>
<evidence type="ECO:0000313" key="2">
    <source>
        <dbReference type="EMBL" id="OMJ79644.1"/>
    </source>
</evidence>
<dbReference type="EMBL" id="MPUH01000461">
    <property type="protein sequence ID" value="OMJ79644.1"/>
    <property type="molecule type" value="Genomic_DNA"/>
</dbReference>
<dbReference type="CDD" id="cd08587">
    <property type="entry name" value="PI-PLCXDc_like"/>
    <property type="match status" value="1"/>
</dbReference>
<dbReference type="GO" id="GO:0008081">
    <property type="term" value="F:phosphoric diester hydrolase activity"/>
    <property type="evidence" value="ECO:0007669"/>
    <property type="project" value="InterPro"/>
</dbReference>
<dbReference type="PROSITE" id="PS50007">
    <property type="entry name" value="PIPLC_X_DOMAIN"/>
    <property type="match status" value="1"/>
</dbReference>
<protein>
    <recommendedName>
        <fullName evidence="1">Phosphatidylinositol-specific phospholipase C X domain-containing protein</fullName>
    </recommendedName>
</protein>
<dbReference type="InterPro" id="IPR017946">
    <property type="entry name" value="PLC-like_Pdiesterase_TIM-brl"/>
</dbReference>
<evidence type="ECO:0000313" key="3">
    <source>
        <dbReference type="Proteomes" id="UP000187209"/>
    </source>
</evidence>